<dbReference type="Gene3D" id="3.30.1330.40">
    <property type="entry name" value="RutC-like"/>
    <property type="match status" value="1"/>
</dbReference>
<accession>A0A318ISG7</accession>
<dbReference type="OrthoDB" id="9808943at2"/>
<dbReference type="InterPro" id="IPR006175">
    <property type="entry name" value="YjgF/YER057c/UK114"/>
</dbReference>
<gene>
    <name evidence="1" type="ORF">DFR42_11615</name>
</gene>
<dbReference type="PANTHER" id="PTHR43857">
    <property type="entry name" value="BLR7761 PROTEIN"/>
    <property type="match status" value="1"/>
</dbReference>
<evidence type="ECO:0000313" key="2">
    <source>
        <dbReference type="Proteomes" id="UP000247792"/>
    </source>
</evidence>
<evidence type="ECO:0000313" key="1">
    <source>
        <dbReference type="EMBL" id="PXX37321.1"/>
    </source>
</evidence>
<dbReference type="SUPFAM" id="SSF55298">
    <property type="entry name" value="YjgF-like"/>
    <property type="match status" value="1"/>
</dbReference>
<dbReference type="Proteomes" id="UP000247792">
    <property type="component" value="Unassembled WGS sequence"/>
</dbReference>
<dbReference type="EMBL" id="QJKB01000016">
    <property type="protein sequence ID" value="PXX37321.1"/>
    <property type="molecule type" value="Genomic_DNA"/>
</dbReference>
<name>A0A318ISG7_9BURK</name>
<dbReference type="Pfam" id="PF01042">
    <property type="entry name" value="Ribonuc_L-PSP"/>
    <property type="match status" value="1"/>
</dbReference>
<dbReference type="InterPro" id="IPR035959">
    <property type="entry name" value="RutC-like_sf"/>
</dbReference>
<dbReference type="PANTHER" id="PTHR43857:SF1">
    <property type="entry name" value="YJGH FAMILY PROTEIN"/>
    <property type="match status" value="1"/>
</dbReference>
<organism evidence="1 2">
    <name type="scientific">Undibacterium pigrum</name>
    <dbReference type="NCBI Taxonomy" id="401470"/>
    <lineage>
        <taxon>Bacteria</taxon>
        <taxon>Pseudomonadati</taxon>
        <taxon>Pseudomonadota</taxon>
        <taxon>Betaproteobacteria</taxon>
        <taxon>Burkholderiales</taxon>
        <taxon>Oxalobacteraceae</taxon>
        <taxon>Undibacterium</taxon>
    </lineage>
</organism>
<proteinExistence type="predicted"/>
<keyword evidence="2" id="KW-1185">Reference proteome</keyword>
<comment type="caution">
    <text evidence="1">The sequence shown here is derived from an EMBL/GenBank/DDBJ whole genome shotgun (WGS) entry which is preliminary data.</text>
</comment>
<reference evidence="1 2" key="1">
    <citation type="submission" date="2018-05" db="EMBL/GenBank/DDBJ databases">
        <title>Genomic Encyclopedia of Type Strains, Phase IV (KMG-IV): sequencing the most valuable type-strain genomes for metagenomic binning, comparative biology and taxonomic classification.</title>
        <authorList>
            <person name="Goeker M."/>
        </authorList>
    </citation>
    <scope>NUCLEOTIDE SEQUENCE [LARGE SCALE GENOMIC DNA]</scope>
    <source>
        <strain evidence="1 2">DSM 19792</strain>
    </source>
</reference>
<dbReference type="AlphaFoldDB" id="A0A318ISG7"/>
<sequence>MHIPHNIGIASQIGKYTDAMEVSGYTRWLFTSGTPGLDQDGNLPGDICAQADLAWRNILRMLESSSMTIADIVKVTHYLTRESDIAEYVKIRSNYLGDARPASMLMIIPALVKPDFLVEIEVIAAQRYSQI</sequence>
<dbReference type="RefSeq" id="WP_110258013.1">
    <property type="nucleotide sequence ID" value="NZ_QJKB01000016.1"/>
</dbReference>
<protein>
    <submittedName>
        <fullName evidence="1">Enamine deaminase RidA (YjgF/YER057c/UK114 family)</fullName>
    </submittedName>
</protein>